<name>A0A835A3T4_TETSI</name>
<dbReference type="Proteomes" id="UP000655225">
    <property type="component" value="Unassembled WGS sequence"/>
</dbReference>
<reference evidence="4 5" key="1">
    <citation type="submission" date="2020-04" db="EMBL/GenBank/DDBJ databases">
        <title>Plant Genome Project.</title>
        <authorList>
            <person name="Zhang R.-G."/>
        </authorList>
    </citation>
    <scope>NUCLEOTIDE SEQUENCE [LARGE SCALE GENOMIC DNA]</scope>
    <source>
        <strain evidence="4">YNK0</strain>
        <tissue evidence="4">Leaf</tissue>
    </source>
</reference>
<dbReference type="PROSITE" id="PS50927">
    <property type="entry name" value="BULB_LECTIN"/>
    <property type="match status" value="1"/>
</dbReference>
<protein>
    <recommendedName>
        <fullName evidence="3">Bulb-type lectin domain-containing protein</fullName>
    </recommendedName>
</protein>
<evidence type="ECO:0000313" key="4">
    <source>
        <dbReference type="EMBL" id="KAF8414036.1"/>
    </source>
</evidence>
<dbReference type="CDD" id="cd00028">
    <property type="entry name" value="B_lectin"/>
    <property type="match status" value="1"/>
</dbReference>
<evidence type="ECO:0000313" key="5">
    <source>
        <dbReference type="Proteomes" id="UP000655225"/>
    </source>
</evidence>
<dbReference type="Gene3D" id="2.90.10.10">
    <property type="entry name" value="Bulb-type lectin domain"/>
    <property type="match status" value="1"/>
</dbReference>
<dbReference type="FunFam" id="2.90.10.10:FF:000004">
    <property type="entry name" value="G-type lectin S-receptor-like serine/threonine-protein kinase"/>
    <property type="match status" value="1"/>
</dbReference>
<dbReference type="EMBL" id="JABCRI010000001">
    <property type="protein sequence ID" value="KAF8414036.1"/>
    <property type="molecule type" value="Genomic_DNA"/>
</dbReference>
<organism evidence="4 5">
    <name type="scientific">Tetracentron sinense</name>
    <name type="common">Spur-leaf</name>
    <dbReference type="NCBI Taxonomy" id="13715"/>
    <lineage>
        <taxon>Eukaryota</taxon>
        <taxon>Viridiplantae</taxon>
        <taxon>Streptophyta</taxon>
        <taxon>Embryophyta</taxon>
        <taxon>Tracheophyta</taxon>
        <taxon>Spermatophyta</taxon>
        <taxon>Magnoliopsida</taxon>
        <taxon>Trochodendrales</taxon>
        <taxon>Trochodendraceae</taxon>
        <taxon>Tetracentron</taxon>
    </lineage>
</organism>
<dbReference type="SMART" id="SM00108">
    <property type="entry name" value="B_lectin"/>
    <property type="match status" value="1"/>
</dbReference>
<dbReference type="InterPro" id="IPR001480">
    <property type="entry name" value="Bulb-type_lectin_dom"/>
</dbReference>
<dbReference type="GO" id="GO:0048544">
    <property type="term" value="P:recognition of pollen"/>
    <property type="evidence" value="ECO:0007669"/>
    <property type="project" value="InterPro"/>
</dbReference>
<dbReference type="InterPro" id="IPR000858">
    <property type="entry name" value="S_locus_glycoprot_dom"/>
</dbReference>
<accession>A0A835A3T4</accession>
<dbReference type="Pfam" id="PF01453">
    <property type="entry name" value="B_lectin"/>
    <property type="match status" value="1"/>
</dbReference>
<keyword evidence="2" id="KW-1015">Disulfide bond</keyword>
<dbReference type="PANTHER" id="PTHR32444:SF234">
    <property type="entry name" value="RECEPTOR-LIKE SERINE_THREONINE-PROTEIN KINASE"/>
    <property type="match status" value="1"/>
</dbReference>
<keyword evidence="1" id="KW-0732">Signal</keyword>
<feature type="domain" description="Bulb-type lectin" evidence="3">
    <location>
        <begin position="129"/>
        <end position="251"/>
    </location>
</feature>
<evidence type="ECO:0000256" key="1">
    <source>
        <dbReference type="ARBA" id="ARBA00022729"/>
    </source>
</evidence>
<sequence length="415" mass="46755">MVKRYRSGPWSGIRFSGAPELRPNPIFGFSLISNEDEVYYTYELYNESILSRLVLNESSGGVRQRFTWTESHGWQIFFSAPRDRCDNYGLCGAYGTCDQDETTVCQCLKGFKPSLLHGLVRSLDELLRADILIPPLSISGGQALVSQSGTFELGFLSPCNSKNCYLGMWYKKIPVRTVLWVANRENPLTNSSAGILKINDKGNLVLVNRTESVIWSSNSSKAAENPVVQLLESGNLILRDEKRGNSESYVWQSFDYPSDTITPTTLLPEGLLTGIENEGYPEAVTRKDMVKRYRSGPWSGIRFSGAPELRPNPIFGFSLISNEDEVEVYYTYELYNESILSRLVLNESSGGVRQRLTWTESHGWQIFFSVPRDRCDNYGLCGAYGTCDQDETTVCQCLKGFKPSLLHGLVRWVYA</sequence>
<evidence type="ECO:0000256" key="2">
    <source>
        <dbReference type="ARBA" id="ARBA00023157"/>
    </source>
</evidence>
<dbReference type="PANTHER" id="PTHR32444">
    <property type="entry name" value="BULB-TYPE LECTIN DOMAIN-CONTAINING PROTEIN"/>
    <property type="match status" value="1"/>
</dbReference>
<dbReference type="AlphaFoldDB" id="A0A835A3T4"/>
<dbReference type="InterPro" id="IPR036426">
    <property type="entry name" value="Bulb-type_lectin_dom_sf"/>
</dbReference>
<gene>
    <name evidence="4" type="ORF">HHK36_002035</name>
</gene>
<comment type="caution">
    <text evidence="4">The sequence shown here is derived from an EMBL/GenBank/DDBJ whole genome shotgun (WGS) entry which is preliminary data.</text>
</comment>
<keyword evidence="5" id="KW-1185">Reference proteome</keyword>
<proteinExistence type="predicted"/>
<evidence type="ECO:0000259" key="3">
    <source>
        <dbReference type="PROSITE" id="PS50927"/>
    </source>
</evidence>
<dbReference type="Pfam" id="PF00954">
    <property type="entry name" value="S_locus_glycop"/>
    <property type="match status" value="2"/>
</dbReference>
<dbReference type="SUPFAM" id="SSF51110">
    <property type="entry name" value="alpha-D-mannose-specific plant lectins"/>
    <property type="match status" value="1"/>
</dbReference>